<dbReference type="AlphaFoldDB" id="A0A2V4AZT2"/>
<dbReference type="InterPro" id="IPR011335">
    <property type="entry name" value="Restrct_endonuc-II-like"/>
</dbReference>
<dbReference type="InterPro" id="IPR012296">
    <property type="entry name" value="Nuclease_put_TT1808"/>
</dbReference>
<evidence type="ECO:0000313" key="3">
    <source>
        <dbReference type="Proteomes" id="UP000249915"/>
    </source>
</evidence>
<dbReference type="PANTHER" id="PTHR35400">
    <property type="entry name" value="SLR1083 PROTEIN"/>
    <property type="match status" value="1"/>
</dbReference>
<dbReference type="InterPro" id="IPR008538">
    <property type="entry name" value="Uma2"/>
</dbReference>
<organism evidence="2 3">
    <name type="scientific">Prauserella muralis</name>
    <dbReference type="NCBI Taxonomy" id="588067"/>
    <lineage>
        <taxon>Bacteria</taxon>
        <taxon>Bacillati</taxon>
        <taxon>Actinomycetota</taxon>
        <taxon>Actinomycetes</taxon>
        <taxon>Pseudonocardiales</taxon>
        <taxon>Pseudonocardiaceae</taxon>
        <taxon>Prauserella</taxon>
    </lineage>
</organism>
<dbReference type="CDD" id="cd06260">
    <property type="entry name" value="DUF820-like"/>
    <property type="match status" value="1"/>
</dbReference>
<dbReference type="SUPFAM" id="SSF52980">
    <property type="entry name" value="Restriction endonuclease-like"/>
    <property type="match status" value="1"/>
</dbReference>
<evidence type="ECO:0000259" key="1">
    <source>
        <dbReference type="Pfam" id="PF05685"/>
    </source>
</evidence>
<name>A0A2V4AZT2_9PSEU</name>
<dbReference type="OrthoDB" id="9799703at2"/>
<feature type="domain" description="Putative restriction endonuclease" evidence="1">
    <location>
        <begin position="20"/>
        <end position="176"/>
    </location>
</feature>
<dbReference type="PANTHER" id="PTHR35400:SF3">
    <property type="entry name" value="SLL1072 PROTEIN"/>
    <property type="match status" value="1"/>
</dbReference>
<protein>
    <recommendedName>
        <fullName evidence="1">Putative restriction endonuclease domain-containing protein</fullName>
    </recommendedName>
</protein>
<evidence type="ECO:0000313" key="2">
    <source>
        <dbReference type="EMBL" id="PXY27541.1"/>
    </source>
</evidence>
<dbReference type="RefSeq" id="WP_112281543.1">
    <property type="nucleotide sequence ID" value="NZ_MASW01000002.1"/>
</dbReference>
<keyword evidence="3" id="KW-1185">Reference proteome</keyword>
<accession>A0A2V4AZT2</accession>
<dbReference type="Proteomes" id="UP000249915">
    <property type="component" value="Unassembled WGS sequence"/>
</dbReference>
<reference evidence="2 3" key="1">
    <citation type="submission" date="2016-07" db="EMBL/GenBank/DDBJ databases">
        <title>Draft genome sequence of Prauserella muralis DSM 45305, isolated from a mould-covered wall in an indoor environment.</title>
        <authorList>
            <person name="Ruckert C."/>
            <person name="Albersmeier A."/>
            <person name="Jiang C.-L."/>
            <person name="Jiang Y."/>
            <person name="Kalinowski J."/>
            <person name="Schneider O."/>
            <person name="Winkler A."/>
            <person name="Zotchev S.B."/>
        </authorList>
    </citation>
    <scope>NUCLEOTIDE SEQUENCE [LARGE SCALE GENOMIC DNA]</scope>
    <source>
        <strain evidence="2 3">DSM 45305</strain>
    </source>
</reference>
<comment type="caution">
    <text evidence="2">The sequence shown here is derived from an EMBL/GenBank/DDBJ whole genome shotgun (WGS) entry which is preliminary data.</text>
</comment>
<dbReference type="Gene3D" id="3.90.1570.10">
    <property type="entry name" value="tt1808, chain A"/>
    <property type="match status" value="1"/>
</dbReference>
<sequence length="191" mass="20954">MTAMTCEQPPAGSGPFTVFDLEDLPDDGRRHELIDGVLVVSPAPGRRHQKIILRLGGLLEAACPAELDVLAAPFAVRVDDKTELQPDVLVGRDEDFTERYLPVAPVLAVEVLSPNTAIHDVHTKKAVYERLGVTSYWVIDPDGPSLRVFELDPDGRYQQVAKVAGSEPFDARRPFPVRIVPNDLLGRLAGR</sequence>
<dbReference type="EMBL" id="MASW01000002">
    <property type="protein sequence ID" value="PXY27541.1"/>
    <property type="molecule type" value="Genomic_DNA"/>
</dbReference>
<proteinExistence type="predicted"/>
<gene>
    <name evidence="2" type="ORF">BAY60_14100</name>
</gene>
<dbReference type="Pfam" id="PF05685">
    <property type="entry name" value="Uma2"/>
    <property type="match status" value="1"/>
</dbReference>